<dbReference type="Gene3D" id="2.60.120.10">
    <property type="entry name" value="Jelly Rolls"/>
    <property type="match status" value="1"/>
</dbReference>
<accession>A0A5B2X229</accession>
<evidence type="ECO:0000313" key="3">
    <source>
        <dbReference type="Proteomes" id="UP000323454"/>
    </source>
</evidence>
<reference evidence="2 3" key="1">
    <citation type="submission" date="2019-09" db="EMBL/GenBank/DDBJ databases">
        <title>Goodfellowia gen. nov., a new genus of the Pseudonocardineae related to Actinoalloteichus, containing Goodfellowia coeruleoviolacea gen. nov., comb. nov. gen. nov., comb. nov.</title>
        <authorList>
            <person name="Labeda D."/>
        </authorList>
    </citation>
    <scope>NUCLEOTIDE SEQUENCE [LARGE SCALE GENOMIC DNA]</scope>
    <source>
        <strain evidence="2 3">AN110305</strain>
    </source>
</reference>
<dbReference type="Proteomes" id="UP000323454">
    <property type="component" value="Unassembled WGS sequence"/>
</dbReference>
<organism evidence="2 3">
    <name type="scientific">Solihabitans fulvus</name>
    <dbReference type="NCBI Taxonomy" id="1892852"/>
    <lineage>
        <taxon>Bacteria</taxon>
        <taxon>Bacillati</taxon>
        <taxon>Actinomycetota</taxon>
        <taxon>Actinomycetes</taxon>
        <taxon>Pseudonocardiales</taxon>
        <taxon>Pseudonocardiaceae</taxon>
        <taxon>Solihabitans</taxon>
    </lineage>
</organism>
<protein>
    <submittedName>
        <fullName evidence="2">Crp/Fnr family transcriptional regulator</fullName>
    </submittedName>
</protein>
<keyword evidence="3" id="KW-1185">Reference proteome</keyword>
<feature type="domain" description="Cyclic nucleotide-binding" evidence="1">
    <location>
        <begin position="66"/>
        <end position="149"/>
    </location>
</feature>
<dbReference type="OrthoDB" id="272447at2"/>
<dbReference type="EMBL" id="VUOB01000046">
    <property type="protein sequence ID" value="KAA2257259.1"/>
    <property type="molecule type" value="Genomic_DNA"/>
</dbReference>
<proteinExistence type="predicted"/>
<reference evidence="2 3" key="2">
    <citation type="submission" date="2019-09" db="EMBL/GenBank/DDBJ databases">
        <authorList>
            <person name="Jin C."/>
        </authorList>
    </citation>
    <scope>NUCLEOTIDE SEQUENCE [LARGE SCALE GENOMIC DNA]</scope>
    <source>
        <strain evidence="2 3">AN110305</strain>
    </source>
</reference>
<dbReference type="InterPro" id="IPR014710">
    <property type="entry name" value="RmlC-like_jellyroll"/>
</dbReference>
<dbReference type="SUPFAM" id="SSF51206">
    <property type="entry name" value="cAMP-binding domain-like"/>
    <property type="match status" value="1"/>
</dbReference>
<dbReference type="AlphaFoldDB" id="A0A5B2X229"/>
<comment type="caution">
    <text evidence="2">The sequence shown here is derived from an EMBL/GenBank/DDBJ whole genome shotgun (WGS) entry which is preliminary data.</text>
</comment>
<sequence length="225" mass="25109">MGGAPPYLAYVARRERSGGECGRDGPPLHRWMSAHDLFETSVRGWGEFPDSELARARRLFRPVARPRGALLALAGEPASQVAFVARGLVRLYYADADGRERTHGFRAEGELVCAYRAALRDEPSQLSIAAVEACELLVAPFDGFRELCAGHPCWRDLVARLTEQLYVRQDRRQRELLLDDAATRYRTFVTEQAPLAARLTQRLIASYVGVTPVALSRIRRSVDLG</sequence>
<name>A0A5B2X229_9PSEU</name>
<dbReference type="CDD" id="cd00038">
    <property type="entry name" value="CAP_ED"/>
    <property type="match status" value="1"/>
</dbReference>
<evidence type="ECO:0000313" key="2">
    <source>
        <dbReference type="EMBL" id="KAA2257259.1"/>
    </source>
</evidence>
<gene>
    <name evidence="2" type="ORF">F0L68_25205</name>
</gene>
<dbReference type="InterPro" id="IPR000595">
    <property type="entry name" value="cNMP-bd_dom"/>
</dbReference>
<dbReference type="Pfam" id="PF00027">
    <property type="entry name" value="cNMP_binding"/>
    <property type="match status" value="1"/>
</dbReference>
<evidence type="ECO:0000259" key="1">
    <source>
        <dbReference type="Pfam" id="PF00027"/>
    </source>
</evidence>
<dbReference type="InterPro" id="IPR018490">
    <property type="entry name" value="cNMP-bd_dom_sf"/>
</dbReference>